<gene>
    <name evidence="1" type="ORF">M3I01_013370</name>
</gene>
<sequence length="131" mass="15354">MKKAWLYCLDQSFEFSHERLNGIEFQSEWVKIANSKMTIKSGYAWDGCSPKIHVFGLFVVGTPNGCLRHGKSWTYYDSLVHDVLCQFRDDLKLSKDDSVIIFNDSLKKSGWPLRKLYINMVRWFGPQDWHA</sequence>
<accession>A0ABT5WGU2</accession>
<keyword evidence="2" id="KW-1185">Reference proteome</keyword>
<reference evidence="1" key="1">
    <citation type="submission" date="2023-01" db="EMBL/GenBank/DDBJ databases">
        <title>Psychroserpens sp. MSW6 and Marinomonas sp. RSW2, isolated from seawater.</title>
        <authorList>
            <person name="Kristyanto S."/>
            <person name="Jung J."/>
            <person name="Kim J.M."/>
            <person name="Jeon C.O."/>
        </authorList>
    </citation>
    <scope>NUCLEOTIDE SEQUENCE</scope>
    <source>
        <strain evidence="1">RSW2</strain>
    </source>
</reference>
<name>A0ABT5WGU2_9GAMM</name>
<proteinExistence type="predicted"/>
<comment type="caution">
    <text evidence="1">The sequence shown here is derived from an EMBL/GenBank/DDBJ whole genome shotgun (WGS) entry which is preliminary data.</text>
</comment>
<evidence type="ECO:0000313" key="2">
    <source>
        <dbReference type="Proteomes" id="UP001139522"/>
    </source>
</evidence>
<dbReference type="Proteomes" id="UP001139522">
    <property type="component" value="Unassembled WGS sequence"/>
</dbReference>
<evidence type="ECO:0000313" key="1">
    <source>
        <dbReference type="EMBL" id="MDE8603887.1"/>
    </source>
</evidence>
<dbReference type="EMBL" id="JAMZEG020000003">
    <property type="protein sequence ID" value="MDE8603887.1"/>
    <property type="molecule type" value="Genomic_DNA"/>
</dbReference>
<dbReference type="RefSeq" id="WP_255896379.1">
    <property type="nucleotide sequence ID" value="NZ_JAMZEG020000003.1"/>
</dbReference>
<organism evidence="1 2">
    <name type="scientific">Marinomonas maritima</name>
    <dbReference type="NCBI Taxonomy" id="2940935"/>
    <lineage>
        <taxon>Bacteria</taxon>
        <taxon>Pseudomonadati</taxon>
        <taxon>Pseudomonadota</taxon>
        <taxon>Gammaproteobacteria</taxon>
        <taxon>Oceanospirillales</taxon>
        <taxon>Oceanospirillaceae</taxon>
        <taxon>Marinomonas</taxon>
    </lineage>
</organism>
<protein>
    <submittedName>
        <fullName evidence="1">Uncharacterized protein</fullName>
    </submittedName>
</protein>